<dbReference type="InterPro" id="IPR036397">
    <property type="entry name" value="RNaseH_sf"/>
</dbReference>
<dbReference type="InterPro" id="IPR057670">
    <property type="entry name" value="SH3_retrovirus"/>
</dbReference>
<dbReference type="InterPro" id="IPR001584">
    <property type="entry name" value="Integrase_cat-core"/>
</dbReference>
<dbReference type="InterPro" id="IPR043502">
    <property type="entry name" value="DNA/RNA_pol_sf"/>
</dbReference>
<feature type="region of interest" description="Disordered" evidence="4">
    <location>
        <begin position="1718"/>
        <end position="1750"/>
    </location>
</feature>
<evidence type="ECO:0000256" key="3">
    <source>
        <dbReference type="SAM" id="Coils"/>
    </source>
</evidence>
<evidence type="ECO:0000313" key="6">
    <source>
        <dbReference type="EMBL" id="GEU66780.1"/>
    </source>
</evidence>
<comment type="caution">
    <text evidence="6">The sequence shown here is derived from an EMBL/GenBank/DDBJ whole genome shotgun (WGS) entry which is preliminary data.</text>
</comment>
<gene>
    <name evidence="6" type="ORF">Tci_038758</name>
</gene>
<feature type="coiled-coil region" evidence="3">
    <location>
        <begin position="2144"/>
        <end position="2175"/>
    </location>
</feature>
<evidence type="ECO:0000259" key="5">
    <source>
        <dbReference type="PROSITE" id="PS50994"/>
    </source>
</evidence>
<accession>A0A6L2LZL9</accession>
<dbReference type="PANTHER" id="PTHR42648:SF18">
    <property type="entry name" value="RETROTRANSPOSON, UNCLASSIFIED-LIKE PROTEIN"/>
    <property type="match status" value="1"/>
</dbReference>
<dbReference type="EMBL" id="BKCJ010005444">
    <property type="protein sequence ID" value="GEU66780.1"/>
    <property type="molecule type" value="Genomic_DNA"/>
</dbReference>
<dbReference type="InterPro" id="IPR025724">
    <property type="entry name" value="GAG-pre-integrase_dom"/>
</dbReference>
<feature type="compositionally biased region" description="Polar residues" evidence="4">
    <location>
        <begin position="1718"/>
        <end position="1736"/>
    </location>
</feature>
<protein>
    <recommendedName>
        <fullName evidence="5">Integrase catalytic domain-containing protein</fullName>
    </recommendedName>
</protein>
<dbReference type="Gene3D" id="3.30.420.10">
    <property type="entry name" value="Ribonuclease H-like superfamily/Ribonuclease H"/>
    <property type="match status" value="1"/>
</dbReference>
<feature type="region of interest" description="Disordered" evidence="4">
    <location>
        <begin position="557"/>
        <end position="583"/>
    </location>
</feature>
<dbReference type="Pfam" id="PF13976">
    <property type="entry name" value="gag_pre-integrs"/>
    <property type="match status" value="1"/>
</dbReference>
<dbReference type="Pfam" id="PF07727">
    <property type="entry name" value="RVT_2"/>
    <property type="match status" value="1"/>
</dbReference>
<dbReference type="InterPro" id="IPR039537">
    <property type="entry name" value="Retrotran_Ty1/copia-like"/>
</dbReference>
<dbReference type="SUPFAM" id="SSF56672">
    <property type="entry name" value="DNA/RNA polymerases"/>
    <property type="match status" value="1"/>
</dbReference>
<keyword evidence="1" id="KW-0479">Metal-binding</keyword>
<evidence type="ECO:0000256" key="1">
    <source>
        <dbReference type="ARBA" id="ARBA00022723"/>
    </source>
</evidence>
<dbReference type="SUPFAM" id="SSF53098">
    <property type="entry name" value="Ribonuclease H-like"/>
    <property type="match status" value="1"/>
</dbReference>
<dbReference type="PANTHER" id="PTHR42648">
    <property type="entry name" value="TRANSPOSASE, PUTATIVE-RELATED"/>
    <property type="match status" value="1"/>
</dbReference>
<keyword evidence="3" id="KW-0175">Coiled coil</keyword>
<dbReference type="GO" id="GO:0003676">
    <property type="term" value="F:nucleic acid binding"/>
    <property type="evidence" value="ECO:0007669"/>
    <property type="project" value="InterPro"/>
</dbReference>
<feature type="coiled-coil region" evidence="3">
    <location>
        <begin position="420"/>
        <end position="471"/>
    </location>
</feature>
<dbReference type="PROSITE" id="PS50994">
    <property type="entry name" value="INTEGRASE"/>
    <property type="match status" value="1"/>
</dbReference>
<dbReference type="InterPro" id="IPR012337">
    <property type="entry name" value="RNaseH-like_sf"/>
</dbReference>
<reference evidence="6" key="1">
    <citation type="journal article" date="2019" name="Sci. Rep.">
        <title>Draft genome of Tanacetum cinerariifolium, the natural source of mosquito coil.</title>
        <authorList>
            <person name="Yamashiro T."/>
            <person name="Shiraishi A."/>
            <person name="Satake H."/>
            <person name="Nakayama K."/>
        </authorList>
    </citation>
    <scope>NUCLEOTIDE SEQUENCE</scope>
</reference>
<dbReference type="GO" id="GO:0016787">
    <property type="term" value="F:hydrolase activity"/>
    <property type="evidence" value="ECO:0007669"/>
    <property type="project" value="UniProtKB-KW"/>
</dbReference>
<dbReference type="GO" id="GO:0046872">
    <property type="term" value="F:metal ion binding"/>
    <property type="evidence" value="ECO:0007669"/>
    <property type="project" value="UniProtKB-KW"/>
</dbReference>
<organism evidence="6">
    <name type="scientific">Tanacetum cinerariifolium</name>
    <name type="common">Dalmatian daisy</name>
    <name type="synonym">Chrysanthemum cinerariifolium</name>
    <dbReference type="NCBI Taxonomy" id="118510"/>
    <lineage>
        <taxon>Eukaryota</taxon>
        <taxon>Viridiplantae</taxon>
        <taxon>Streptophyta</taxon>
        <taxon>Embryophyta</taxon>
        <taxon>Tracheophyta</taxon>
        <taxon>Spermatophyta</taxon>
        <taxon>Magnoliopsida</taxon>
        <taxon>eudicotyledons</taxon>
        <taxon>Gunneridae</taxon>
        <taxon>Pentapetalae</taxon>
        <taxon>asterids</taxon>
        <taxon>campanulids</taxon>
        <taxon>Asterales</taxon>
        <taxon>Asteraceae</taxon>
        <taxon>Asteroideae</taxon>
        <taxon>Anthemideae</taxon>
        <taxon>Anthemidinae</taxon>
        <taxon>Tanacetum</taxon>
    </lineage>
</organism>
<keyword evidence="2" id="KW-0378">Hydrolase</keyword>
<feature type="compositionally biased region" description="Basic and acidic residues" evidence="4">
    <location>
        <begin position="1619"/>
        <end position="1641"/>
    </location>
</feature>
<evidence type="ECO:0000256" key="4">
    <source>
        <dbReference type="SAM" id="MobiDB-lite"/>
    </source>
</evidence>
<dbReference type="Pfam" id="PF25597">
    <property type="entry name" value="SH3_retrovirus"/>
    <property type="match status" value="1"/>
</dbReference>
<feature type="compositionally biased region" description="Basic and acidic residues" evidence="4">
    <location>
        <begin position="1737"/>
        <end position="1750"/>
    </location>
</feature>
<feature type="domain" description="Integrase catalytic" evidence="5">
    <location>
        <begin position="891"/>
        <end position="965"/>
    </location>
</feature>
<sequence length="2375" mass="271747">MNLIDTSGVARSFPGSFPQRGLNGLGVLGFCRRVWWSGWEVVGIGVESCKWQKMELQGLAGNTVHSTVFQTVRVTEVVLLDTYHTTCFTQNRSLVIPRPEKTPYHIINDRKPSVKFFHISGFLCYIVRDGKNLDKMKEKGDACIFVGYSTHSRAYRVFNKRTRVIVETIHVNFDELPQMASNHVSSDLVLECQRMALEHDSLSPGTQCQENVTQADKTVTTSNELDLLFSPMFDELLNGSSKVKSSAVTTVDALNQQMVEEYAQVENDELINIFCTPVQDQGETSSRHVDSSNMHTFYQHQPSEHRWTKDHPLEQVIRNPSQSVRTRRQLESDGEMCMFALTVSQTEPKNIKEAMDDYAWIESMQEELHQFDRLEGYAQKEGVDFKESFAYVARLEAVREYYYADHMNAILGVYTELDEVTNLQCDYLELLEKCECLEKELSKSKMMSKSFEALQKHAINLEIDLQQYSLERKDFSKSKSVTQNNVSNDFLKPVTAQTLPPNKKFILKNMNVLAPRMYKFHTEFTQARTSQLPQDSRKTNKRVSFSTGVIPITSVSRPRLKSNPMGDRVMRNNSQGKKQDVEDHRRRVKFSKNKTSVTACNDSLKAKTLNVNFVCATCGKCVLNEKHDMCVLKSVNGVHSRTKMPIVVPVSTREPKCTVKQSVDKPLKKTVASESNHKPKNITRKLYERVSKACSWWYPKFTPSGYKWKPKSEKENVNPNVSMPLGIVSRTSNILEPMTYRPHDGKSCVEKFLGTVKFGNDQIAPILGYGDLVQGAVMIKRVYYVEGLNHNLFSVGQFCDADLEVAFRKSTCFIHDLKGNDLLTGSCGTDLYLITLQDTNSPNPICLMAKVTSSQAWLWHRRFSHLNFDTINLLSKNDIVACPKRTSSSKGILHQTLVARTPEQNGIVERQNRTLVEAARTMLSTAKVPLFFWAEAIATACFTQNRSLVIPRHGKTPYHIINDQKPSVKFFHIFGSLCYIVRDGENLDKMKEKDHISSDPAPGCQRMALEHDSLSPGPQCQENVTQVDRTVTMSNELDLLFSLMFAELLNRSSQNMNQAELVAEYGQVKNDEFINIFCTPVQDRGKTSSRHVDSSNMHTFYQHHPSEHRWTKDHPLEQVIGNPSQSVRTRRQLESDGEICMFALTELVDRPLCKNVINMKWLWKNKCDEENTVLRNKSRLVTKGYAQKKGVDFEESFAHVARLEVVRLFIAYDAYKSFTVYQMDVKTAFLYDPLKEEVYVNQLDGFVDPYHPDKVYRLKKALYGLKQAPRAWYDELSNFLVSKGFSKGSIDPTLFISKHKGDILLVQIYVNDIIFGSTNPNLSKRFEKLMHSKFEMSMMGELKFFLGIQIHQSPRGIFINQAKALMYLTASRPDIMHATCYCARYQAKPTKKNLTAVKRIFWYLKDTIHIGLWYLKETGGDKLVSWSTKKQDCTSMSSAEAETEYQLADLFTKALPEERFKYLVKRLVHNSVPNVLGECTFQCAYSTYRREVLYDKVPDDVDDVAAQGADTAEALDACAALTKRVEHIEHEKVAQALEITMLKRRVKKLKRGNKVKVLKLRRLQKGRMIDDLDKDVAVDLMDDKGEEKKEEEVKDDQKKKSVVIKDLEEESTTIIPADTKSKDKDKGIMVEEPKPLKKKQQEPSYNQNYNDNYYPHDLPSFPCCDNCEGSHETFQCQPMAQNINFFGSDQIQIPQYPDIHLSSQKISNEVFQANHSIQNEESLKNSSNEIDASSSNQEKEEPPQESDMHQLIEERSTEICEEKKQSMEDTMLELVKICREKEFLCIQDNVNDLIESALNTKLLFINSNFQRLDKKEHEVKNVVEQPVECGNHIQSLQSFRVVHKSSISFRNTSQISSIHAVAPILSTKKPEHSLSMVYEHLSITPETESDEVTESNSKNLLPIPSECEVTSEDESKCDVPISENSPVCHNHSDIFSDSKIDDDISVYDDDFEDIEYVEALLSDPEIVSVEAENDVEEDNDVHQEEEDERLINLVKSNIPDDPSNDSLLEEANLFLASDNLIPPDAETDTGEEIPVVMNDKYEDVDYSSFIFISVKVFSFLSAESEDTIFDPELNKDIDWDVAIDHVKQKAKEDPFVQRYQVIKKRPQTEAQARKNMIMYLKNVVGFRLDYFKGISYNDIRPIFKAKFNSNIAFLIKSKEQLEEEENRAIESINETPAQKATKRRKLNEEVEDLKRHLEIVPDEDDDVYTEATPLPRKPNNFSDDFLLTTLGAMFESPYGQAQVWKSQRTVHGQAKVKSWKLLESCDVHIITFTTTQLILLVERRYPLLRFTLDQMLNAVRLRVEEQSEMSLELLSFGVDAAMDLENNTKCLMLLVKDLVLPSKVADVGLVLLKDELMLLSQVNTVNVILMLSRQS</sequence>
<dbReference type="GO" id="GO:0015074">
    <property type="term" value="P:DNA integration"/>
    <property type="evidence" value="ECO:0007669"/>
    <property type="project" value="InterPro"/>
</dbReference>
<dbReference type="InterPro" id="IPR013103">
    <property type="entry name" value="RVT_2"/>
</dbReference>
<feature type="region of interest" description="Disordered" evidence="4">
    <location>
        <begin position="1617"/>
        <end position="1643"/>
    </location>
</feature>
<proteinExistence type="predicted"/>
<evidence type="ECO:0000256" key="2">
    <source>
        <dbReference type="ARBA" id="ARBA00022801"/>
    </source>
</evidence>
<name>A0A6L2LZL9_TANCI</name>